<sequence length="479" mass="52188">MSHSSTHWGHQNAFDHWAPRAHEGVVAYDRRGMLKASLAGMAGLSVPNLLRAQEVQAARSSGKSVILLWMAGGPSQIDTWDPKPDRPVENRGPFSVIPTKLPGVMFCEHLPKQAAMLDKMTIIRSVDCRKSNHEPNKVMQTGNLDAAPRVNPAGDTFPSYGSVIAKHHGPNQAGLPAYATFMKSKTHVAFAGSLGREYDPFIADSAAKLPIYTNVGVDTGKLTDADLFKTPLGVTPERIESRRSLLQSLDRMASRVEPAMDAMDKYQQKAVEMLLGSRARSAFDISAEPESVRERYGKHLWCQQALLARRMVEAGVAFVTLDLSYHGASGTWDNHGDNIPPYGGISKGLKPLLPLFDHLLTTLVSDLEERGLLDKVLIVAMGEFGRTPQIGTQGSTDGRNHWPYVMSMTMAGGGLRHGQVIGSTEKDGGQIADRPVSPGDLAATIYKFMGVPLDTMYNDINGRPFGIVRDGKPIHELFG</sequence>
<dbReference type="InterPro" id="IPR010869">
    <property type="entry name" value="DUF1501"/>
</dbReference>
<comment type="caution">
    <text evidence="1">The sequence shown here is derived from an EMBL/GenBank/DDBJ whole genome shotgun (WGS) entry which is preliminary data.</text>
</comment>
<evidence type="ECO:0008006" key="3">
    <source>
        <dbReference type="Google" id="ProtNLM"/>
    </source>
</evidence>
<keyword evidence="2" id="KW-1185">Reference proteome</keyword>
<dbReference type="PANTHER" id="PTHR43737:SF1">
    <property type="entry name" value="DUF1501 DOMAIN-CONTAINING PROTEIN"/>
    <property type="match status" value="1"/>
</dbReference>
<protein>
    <recommendedName>
        <fullName evidence="3">Sulfatase</fullName>
    </recommendedName>
</protein>
<dbReference type="InterPro" id="IPR017850">
    <property type="entry name" value="Alkaline_phosphatase_core_sf"/>
</dbReference>
<dbReference type="PROSITE" id="PS51318">
    <property type="entry name" value="TAT"/>
    <property type="match status" value="1"/>
</dbReference>
<reference evidence="1 2" key="1">
    <citation type="submission" date="2019-02" db="EMBL/GenBank/DDBJ databases">
        <title>Deep-cultivation of Planctomycetes and their phenomic and genomic characterization uncovers novel biology.</title>
        <authorList>
            <person name="Wiegand S."/>
            <person name="Jogler M."/>
            <person name="Boedeker C."/>
            <person name="Pinto D."/>
            <person name="Vollmers J."/>
            <person name="Rivas-Marin E."/>
            <person name="Kohn T."/>
            <person name="Peeters S.H."/>
            <person name="Heuer A."/>
            <person name="Rast P."/>
            <person name="Oberbeckmann S."/>
            <person name="Bunk B."/>
            <person name="Jeske O."/>
            <person name="Meyerdierks A."/>
            <person name="Storesund J.E."/>
            <person name="Kallscheuer N."/>
            <person name="Luecker S."/>
            <person name="Lage O.M."/>
            <person name="Pohl T."/>
            <person name="Merkel B.J."/>
            <person name="Hornburger P."/>
            <person name="Mueller R.-W."/>
            <person name="Bruemmer F."/>
            <person name="Labrenz M."/>
            <person name="Spormann A.M."/>
            <person name="Op Den Camp H."/>
            <person name="Overmann J."/>
            <person name="Amann R."/>
            <person name="Jetten M.S.M."/>
            <person name="Mascher T."/>
            <person name="Medema M.H."/>
            <person name="Devos D.P."/>
            <person name="Kaster A.-K."/>
            <person name="Ovreas L."/>
            <person name="Rohde M."/>
            <person name="Galperin M.Y."/>
            <person name="Jogler C."/>
        </authorList>
    </citation>
    <scope>NUCLEOTIDE SEQUENCE [LARGE SCALE GENOMIC DNA]</scope>
    <source>
        <strain evidence="1 2">Pla52o</strain>
    </source>
</reference>
<dbReference type="InterPro" id="IPR006311">
    <property type="entry name" value="TAT_signal"/>
</dbReference>
<dbReference type="OrthoDB" id="127333at2"/>
<dbReference type="RefSeq" id="WP_146597225.1">
    <property type="nucleotide sequence ID" value="NZ_SJPT01000013.1"/>
</dbReference>
<name>A0A5C6BYD4_9BACT</name>
<accession>A0A5C6BYD4</accession>
<dbReference type="SUPFAM" id="SSF53649">
    <property type="entry name" value="Alkaline phosphatase-like"/>
    <property type="match status" value="1"/>
</dbReference>
<dbReference type="PANTHER" id="PTHR43737">
    <property type="entry name" value="BLL7424 PROTEIN"/>
    <property type="match status" value="1"/>
</dbReference>
<evidence type="ECO:0000313" key="2">
    <source>
        <dbReference type="Proteomes" id="UP000316304"/>
    </source>
</evidence>
<gene>
    <name evidence="1" type="ORF">Pla52o_52990</name>
</gene>
<dbReference type="AlphaFoldDB" id="A0A5C6BYD4"/>
<evidence type="ECO:0000313" key="1">
    <source>
        <dbReference type="EMBL" id="TWU17293.1"/>
    </source>
</evidence>
<dbReference type="Proteomes" id="UP000316304">
    <property type="component" value="Unassembled WGS sequence"/>
</dbReference>
<proteinExistence type="predicted"/>
<dbReference type="Gene3D" id="3.40.720.10">
    <property type="entry name" value="Alkaline Phosphatase, subunit A"/>
    <property type="match status" value="1"/>
</dbReference>
<dbReference type="Pfam" id="PF07394">
    <property type="entry name" value="DUF1501"/>
    <property type="match status" value="1"/>
</dbReference>
<dbReference type="EMBL" id="SJPT01000013">
    <property type="protein sequence ID" value="TWU17293.1"/>
    <property type="molecule type" value="Genomic_DNA"/>
</dbReference>
<organism evidence="1 2">
    <name type="scientific">Novipirellula galeiformis</name>
    <dbReference type="NCBI Taxonomy" id="2528004"/>
    <lineage>
        <taxon>Bacteria</taxon>
        <taxon>Pseudomonadati</taxon>
        <taxon>Planctomycetota</taxon>
        <taxon>Planctomycetia</taxon>
        <taxon>Pirellulales</taxon>
        <taxon>Pirellulaceae</taxon>
        <taxon>Novipirellula</taxon>
    </lineage>
</organism>